<comment type="caution">
    <text evidence="2">The sequence shown here is derived from an EMBL/GenBank/DDBJ whole genome shotgun (WGS) entry which is preliminary data.</text>
</comment>
<dbReference type="AlphaFoldDB" id="A0A2V3PSJ0"/>
<sequence length="197" mass="23867">MELTELENIWRESDKKIADNTRLNKEILKRMLMSKPEKRLHRMKIKVVYNVLSPVILFIVLVIIDFQFRLTVNFYIGLSLFVFIYVINYIWDIKYFLLIRNIDFSDKTLTLKKKFAKLEKYTIKTSKIRHLLMPFAILAALLMLFQKFVFNIESIVMLILIVLVFIASTYYRFRYAIFERFKKLNKEIEEIENLEKE</sequence>
<dbReference type="EMBL" id="QICL01000002">
    <property type="protein sequence ID" value="PXV68140.1"/>
    <property type="molecule type" value="Genomic_DNA"/>
</dbReference>
<keyword evidence="1" id="KW-0812">Transmembrane</keyword>
<gene>
    <name evidence="2" type="ORF">CLV62_102172</name>
</gene>
<evidence type="ECO:0000313" key="2">
    <source>
        <dbReference type="EMBL" id="PXV68140.1"/>
    </source>
</evidence>
<proteinExistence type="predicted"/>
<feature type="transmembrane region" description="Helical" evidence="1">
    <location>
        <begin position="74"/>
        <end position="91"/>
    </location>
</feature>
<keyword evidence="1" id="KW-0472">Membrane</keyword>
<accession>A0A2V3PSJ0</accession>
<evidence type="ECO:0000256" key="1">
    <source>
        <dbReference type="SAM" id="Phobius"/>
    </source>
</evidence>
<dbReference type="RefSeq" id="WP_110309425.1">
    <property type="nucleotide sequence ID" value="NZ_QICL01000002.1"/>
</dbReference>
<feature type="transmembrane region" description="Helical" evidence="1">
    <location>
        <begin position="47"/>
        <end position="68"/>
    </location>
</feature>
<reference evidence="2 3" key="1">
    <citation type="submission" date="2018-03" db="EMBL/GenBank/DDBJ databases">
        <title>Genomic Encyclopedia of Archaeal and Bacterial Type Strains, Phase II (KMG-II): from individual species to whole genera.</title>
        <authorList>
            <person name="Goeker M."/>
        </authorList>
    </citation>
    <scope>NUCLEOTIDE SEQUENCE [LARGE SCALE GENOMIC DNA]</scope>
    <source>
        <strain evidence="2 3">DSM 100214</strain>
    </source>
</reference>
<dbReference type="Proteomes" id="UP000247973">
    <property type="component" value="Unassembled WGS sequence"/>
</dbReference>
<dbReference type="OrthoDB" id="1092727at2"/>
<protein>
    <submittedName>
        <fullName evidence="2">Uncharacterized protein</fullName>
    </submittedName>
</protein>
<feature type="transmembrane region" description="Helical" evidence="1">
    <location>
        <begin position="131"/>
        <end position="149"/>
    </location>
</feature>
<keyword evidence="1" id="KW-1133">Transmembrane helix</keyword>
<evidence type="ECO:0000313" key="3">
    <source>
        <dbReference type="Proteomes" id="UP000247973"/>
    </source>
</evidence>
<keyword evidence="3" id="KW-1185">Reference proteome</keyword>
<name>A0A2V3PSJ0_9BACT</name>
<feature type="transmembrane region" description="Helical" evidence="1">
    <location>
        <begin position="155"/>
        <end position="173"/>
    </location>
</feature>
<organism evidence="2 3">
    <name type="scientific">Dysgonomonas alginatilytica</name>
    <dbReference type="NCBI Taxonomy" id="1605892"/>
    <lineage>
        <taxon>Bacteria</taxon>
        <taxon>Pseudomonadati</taxon>
        <taxon>Bacteroidota</taxon>
        <taxon>Bacteroidia</taxon>
        <taxon>Bacteroidales</taxon>
        <taxon>Dysgonomonadaceae</taxon>
        <taxon>Dysgonomonas</taxon>
    </lineage>
</organism>